<feature type="domain" description="RNA polymerase sigma factor 70 region 4 type 2" evidence="6">
    <location>
        <begin position="125"/>
        <end position="175"/>
    </location>
</feature>
<sequence length="192" mass="22723">MENYAKRSDLELLQMLQRGDRLAYTEIFERYKFILHHHAIKKLPNREEVKDIVQEVFTMLWTRREGMNIHTNLSGYLYTSLKHSILDHFSKQQVRARYVDSMKDFASHGEILPDYRIREKQLSAAIEAEISMLPEKMRIVFELSRKTYLSHSEIAAQLGISEKTVNRQISNALKILRSRLGLFAYLAFLIRY</sequence>
<dbReference type="InterPro" id="IPR013324">
    <property type="entry name" value="RNA_pol_sigma_r3/r4-like"/>
</dbReference>
<comment type="similarity">
    <text evidence="1">Belongs to the sigma-70 factor family. ECF subfamily.</text>
</comment>
<dbReference type="InterPro" id="IPR039425">
    <property type="entry name" value="RNA_pol_sigma-70-like"/>
</dbReference>
<dbReference type="InterPro" id="IPR007627">
    <property type="entry name" value="RNA_pol_sigma70_r2"/>
</dbReference>
<evidence type="ECO:0000313" key="8">
    <source>
        <dbReference type="Proteomes" id="UP000184287"/>
    </source>
</evidence>
<protein>
    <submittedName>
        <fullName evidence="7">RNA polymerase sigma-70 factor, ECF subfamily</fullName>
    </submittedName>
</protein>
<dbReference type="Gene3D" id="1.10.10.10">
    <property type="entry name" value="Winged helix-like DNA-binding domain superfamily/Winged helix DNA-binding domain"/>
    <property type="match status" value="1"/>
</dbReference>
<dbReference type="EMBL" id="FQUQ01000002">
    <property type="protein sequence ID" value="SHF23655.1"/>
    <property type="molecule type" value="Genomic_DNA"/>
</dbReference>
<evidence type="ECO:0000313" key="7">
    <source>
        <dbReference type="EMBL" id="SHF23655.1"/>
    </source>
</evidence>
<name>A0A1M5A061_9SPHI</name>
<evidence type="ECO:0000256" key="1">
    <source>
        <dbReference type="ARBA" id="ARBA00010641"/>
    </source>
</evidence>
<dbReference type="InterPro" id="IPR014284">
    <property type="entry name" value="RNA_pol_sigma-70_dom"/>
</dbReference>
<dbReference type="Pfam" id="PF04542">
    <property type="entry name" value="Sigma70_r2"/>
    <property type="match status" value="1"/>
</dbReference>
<dbReference type="STRING" id="288992.SAMN04488522_102533"/>
<dbReference type="GO" id="GO:0016987">
    <property type="term" value="F:sigma factor activity"/>
    <property type="evidence" value="ECO:0007669"/>
    <property type="project" value="UniProtKB-KW"/>
</dbReference>
<dbReference type="Proteomes" id="UP000184287">
    <property type="component" value="Unassembled WGS sequence"/>
</dbReference>
<keyword evidence="4" id="KW-0804">Transcription</keyword>
<dbReference type="PANTHER" id="PTHR43133">
    <property type="entry name" value="RNA POLYMERASE ECF-TYPE SIGMA FACTO"/>
    <property type="match status" value="1"/>
</dbReference>
<proteinExistence type="inferred from homology"/>
<dbReference type="Gene3D" id="1.10.1740.10">
    <property type="match status" value="1"/>
</dbReference>
<organism evidence="7 8">
    <name type="scientific">Pedobacter caeni</name>
    <dbReference type="NCBI Taxonomy" id="288992"/>
    <lineage>
        <taxon>Bacteria</taxon>
        <taxon>Pseudomonadati</taxon>
        <taxon>Bacteroidota</taxon>
        <taxon>Sphingobacteriia</taxon>
        <taxon>Sphingobacteriales</taxon>
        <taxon>Sphingobacteriaceae</taxon>
        <taxon>Pedobacter</taxon>
    </lineage>
</organism>
<dbReference type="InterPro" id="IPR013249">
    <property type="entry name" value="RNA_pol_sigma70_r4_t2"/>
</dbReference>
<dbReference type="NCBIfam" id="TIGR02985">
    <property type="entry name" value="Sig70_bacteroi1"/>
    <property type="match status" value="1"/>
</dbReference>
<evidence type="ECO:0000259" key="6">
    <source>
        <dbReference type="Pfam" id="PF08281"/>
    </source>
</evidence>
<reference evidence="8" key="1">
    <citation type="submission" date="2016-11" db="EMBL/GenBank/DDBJ databases">
        <authorList>
            <person name="Varghese N."/>
            <person name="Submissions S."/>
        </authorList>
    </citation>
    <scope>NUCLEOTIDE SEQUENCE [LARGE SCALE GENOMIC DNA]</scope>
    <source>
        <strain evidence="8">DSM 16990</strain>
    </source>
</reference>
<keyword evidence="2" id="KW-0805">Transcription regulation</keyword>
<keyword evidence="8" id="KW-1185">Reference proteome</keyword>
<accession>A0A1M5A061</accession>
<dbReference type="GO" id="GO:0006352">
    <property type="term" value="P:DNA-templated transcription initiation"/>
    <property type="evidence" value="ECO:0007669"/>
    <property type="project" value="InterPro"/>
</dbReference>
<dbReference type="SUPFAM" id="SSF88946">
    <property type="entry name" value="Sigma2 domain of RNA polymerase sigma factors"/>
    <property type="match status" value="1"/>
</dbReference>
<dbReference type="InterPro" id="IPR013325">
    <property type="entry name" value="RNA_pol_sigma_r2"/>
</dbReference>
<dbReference type="SUPFAM" id="SSF88659">
    <property type="entry name" value="Sigma3 and sigma4 domains of RNA polymerase sigma factors"/>
    <property type="match status" value="1"/>
</dbReference>
<dbReference type="InterPro" id="IPR036388">
    <property type="entry name" value="WH-like_DNA-bd_sf"/>
</dbReference>
<keyword evidence="3" id="KW-0731">Sigma factor</keyword>
<evidence type="ECO:0000256" key="4">
    <source>
        <dbReference type="ARBA" id="ARBA00023163"/>
    </source>
</evidence>
<dbReference type="GO" id="GO:0003677">
    <property type="term" value="F:DNA binding"/>
    <property type="evidence" value="ECO:0007669"/>
    <property type="project" value="InterPro"/>
</dbReference>
<gene>
    <name evidence="7" type="ORF">SAMN04488522_102533</name>
</gene>
<dbReference type="OrthoDB" id="659569at2"/>
<dbReference type="PANTHER" id="PTHR43133:SF46">
    <property type="entry name" value="RNA POLYMERASE SIGMA-70 FACTOR ECF SUBFAMILY"/>
    <property type="match status" value="1"/>
</dbReference>
<evidence type="ECO:0000256" key="3">
    <source>
        <dbReference type="ARBA" id="ARBA00023082"/>
    </source>
</evidence>
<dbReference type="RefSeq" id="WP_073230502.1">
    <property type="nucleotide sequence ID" value="NZ_FQUQ01000002.1"/>
</dbReference>
<dbReference type="AlphaFoldDB" id="A0A1M5A061"/>
<feature type="domain" description="RNA polymerase sigma-70 region 2" evidence="5">
    <location>
        <begin position="28"/>
        <end position="93"/>
    </location>
</feature>
<evidence type="ECO:0000259" key="5">
    <source>
        <dbReference type="Pfam" id="PF04542"/>
    </source>
</evidence>
<dbReference type="Pfam" id="PF08281">
    <property type="entry name" value="Sigma70_r4_2"/>
    <property type="match status" value="1"/>
</dbReference>
<evidence type="ECO:0000256" key="2">
    <source>
        <dbReference type="ARBA" id="ARBA00023015"/>
    </source>
</evidence>
<dbReference type="InterPro" id="IPR014327">
    <property type="entry name" value="RNA_pol_sigma70_bacteroid"/>
</dbReference>
<dbReference type="NCBIfam" id="TIGR02937">
    <property type="entry name" value="sigma70-ECF"/>
    <property type="match status" value="1"/>
</dbReference>